<keyword evidence="8" id="KW-0670">Pyruvate</keyword>
<sequence>FEKVLVADVDTGNRFETYVIYGGEGEICVNGAAAELVRVGDRVIIMSFGLVEPEEVITPVVVRVDEKNRPL</sequence>
<dbReference type="PANTHER" id="PTHR21012:SF0">
    <property type="entry name" value="ASPARTATE 1-DECARBOXYLASE"/>
    <property type="match status" value="1"/>
</dbReference>
<dbReference type="GO" id="GO:0006523">
    <property type="term" value="P:alanine biosynthetic process"/>
    <property type="evidence" value="ECO:0007669"/>
    <property type="project" value="InterPro"/>
</dbReference>
<dbReference type="InterPro" id="IPR003190">
    <property type="entry name" value="Asp_decarbox"/>
</dbReference>
<evidence type="ECO:0000256" key="5">
    <source>
        <dbReference type="ARBA" id="ARBA00023145"/>
    </source>
</evidence>
<dbReference type="GO" id="GO:0005829">
    <property type="term" value="C:cytosol"/>
    <property type="evidence" value="ECO:0007669"/>
    <property type="project" value="TreeGrafter"/>
</dbReference>
<dbReference type="GO" id="GO:0004068">
    <property type="term" value="F:aspartate 1-decarboxylase activity"/>
    <property type="evidence" value="ECO:0007669"/>
    <property type="project" value="InterPro"/>
</dbReference>
<dbReference type="EMBL" id="DQWE01000264">
    <property type="protein sequence ID" value="HDI83237.1"/>
    <property type="molecule type" value="Genomic_DNA"/>
</dbReference>
<reference evidence="9" key="1">
    <citation type="journal article" date="2020" name="mSystems">
        <title>Genome- and Community-Level Interaction Insights into Carbon Utilization and Element Cycling Functions of Hydrothermarchaeota in Hydrothermal Sediment.</title>
        <authorList>
            <person name="Zhou Z."/>
            <person name="Liu Y."/>
            <person name="Xu W."/>
            <person name="Pan J."/>
            <person name="Luo Z.H."/>
            <person name="Li M."/>
        </authorList>
    </citation>
    <scope>NUCLEOTIDE SEQUENCE [LARGE SCALE GENOMIC DNA]</scope>
    <source>
        <strain evidence="9">HyVt-102</strain>
    </source>
</reference>
<evidence type="ECO:0000256" key="7">
    <source>
        <dbReference type="ARBA" id="ARBA00023270"/>
    </source>
</evidence>
<name>A0A7C0VBC6_UNCW3</name>
<dbReference type="SUPFAM" id="SSF50692">
    <property type="entry name" value="ADC-like"/>
    <property type="match status" value="1"/>
</dbReference>
<keyword evidence="4" id="KW-0068">Autocatalytic cleavage</keyword>
<comment type="caution">
    <text evidence="9">The sequence shown here is derived from an EMBL/GenBank/DDBJ whole genome shotgun (WGS) entry which is preliminary data.</text>
</comment>
<dbReference type="Pfam" id="PF02261">
    <property type="entry name" value="Asp_decarbox"/>
    <property type="match status" value="1"/>
</dbReference>
<gene>
    <name evidence="9" type="ORF">ENF18_05550</name>
</gene>
<protein>
    <submittedName>
        <fullName evidence="9">Aspartate 1-decarboxylase</fullName>
    </submittedName>
</protein>
<keyword evidence="2" id="KW-0566">Pantothenate biosynthesis</keyword>
<dbReference type="InterPro" id="IPR009010">
    <property type="entry name" value="Asp_de-COase-like_dom_sf"/>
</dbReference>
<evidence type="ECO:0000256" key="2">
    <source>
        <dbReference type="ARBA" id="ARBA00022655"/>
    </source>
</evidence>
<keyword evidence="7" id="KW-0704">Schiff base</keyword>
<dbReference type="Proteomes" id="UP000885847">
    <property type="component" value="Unassembled WGS sequence"/>
</dbReference>
<organism evidence="9">
    <name type="scientific">candidate division WOR-3 bacterium</name>
    <dbReference type="NCBI Taxonomy" id="2052148"/>
    <lineage>
        <taxon>Bacteria</taxon>
        <taxon>Bacteria division WOR-3</taxon>
    </lineage>
</organism>
<dbReference type="Gene3D" id="2.40.40.20">
    <property type="match status" value="1"/>
</dbReference>
<keyword evidence="3" id="KW-0210">Decarboxylase</keyword>
<proteinExistence type="predicted"/>
<feature type="non-terminal residue" evidence="9">
    <location>
        <position position="1"/>
    </location>
</feature>
<keyword evidence="6" id="KW-0456">Lyase</keyword>
<evidence type="ECO:0000256" key="3">
    <source>
        <dbReference type="ARBA" id="ARBA00022793"/>
    </source>
</evidence>
<accession>A0A7C0VBC6</accession>
<evidence type="ECO:0000256" key="4">
    <source>
        <dbReference type="ARBA" id="ARBA00022813"/>
    </source>
</evidence>
<evidence type="ECO:0000256" key="1">
    <source>
        <dbReference type="ARBA" id="ARBA00022490"/>
    </source>
</evidence>
<dbReference type="PANTHER" id="PTHR21012">
    <property type="entry name" value="ASPARTATE 1-DECARBOXYLASE"/>
    <property type="match status" value="1"/>
</dbReference>
<dbReference type="AlphaFoldDB" id="A0A7C0VBC6"/>
<dbReference type="GO" id="GO:0015940">
    <property type="term" value="P:pantothenate biosynthetic process"/>
    <property type="evidence" value="ECO:0007669"/>
    <property type="project" value="UniProtKB-KW"/>
</dbReference>
<keyword evidence="5" id="KW-0865">Zymogen</keyword>
<evidence type="ECO:0000313" key="9">
    <source>
        <dbReference type="EMBL" id="HDI83237.1"/>
    </source>
</evidence>
<keyword evidence="1" id="KW-0963">Cytoplasm</keyword>
<evidence type="ECO:0000256" key="6">
    <source>
        <dbReference type="ARBA" id="ARBA00023239"/>
    </source>
</evidence>
<evidence type="ECO:0000256" key="8">
    <source>
        <dbReference type="ARBA" id="ARBA00023317"/>
    </source>
</evidence>